<organism evidence="1 2">
    <name type="scientific">Arthrobacter nitrophenolicus</name>
    <dbReference type="NCBI Taxonomy" id="683150"/>
    <lineage>
        <taxon>Bacteria</taxon>
        <taxon>Bacillati</taxon>
        <taxon>Actinomycetota</taxon>
        <taxon>Actinomycetes</taxon>
        <taxon>Micrococcales</taxon>
        <taxon>Micrococcaceae</taxon>
        <taxon>Arthrobacter</taxon>
    </lineage>
</organism>
<reference evidence="1" key="1">
    <citation type="submission" date="2024-06" db="EMBL/GenBank/DDBJ databases">
        <title>Genomic Encyclopedia of Type Strains, Phase IV (KMG-IV): sequencing the most valuable type-strain genomes for metagenomic binning, comparative biology and taxonomic classification.</title>
        <authorList>
            <person name="Goeker M."/>
        </authorList>
    </citation>
    <scope>NUCLEOTIDE SEQUENCE</scope>
    <source>
        <strain evidence="1">SJCon</strain>
    </source>
</reference>
<dbReference type="EMBL" id="JBEPNJ010000024">
    <property type="protein sequence ID" value="MET3774248.1"/>
    <property type="molecule type" value="Genomic_DNA"/>
</dbReference>
<accession>A0ACC6TKL3</accession>
<sequence>MTKTRSEKVEQKARMGRPRDGSIRRKVIDAAIECYEELGWSGFNFEAVSVRAKVGRPALYRRWSNREELLIDAFRELTPALPAAPDHGNVREDLTEVAMEYRRVMLGARGRAGVRLFIEQEATADVFHAVAAEISAYRNSLIVETLKRGQSRGEVRSDADLQVATELLVGALMLDALYAPGPYQVRGIVAKTVDMLLRGLGNNPVDRGTAEATGDPV</sequence>
<evidence type="ECO:0000313" key="1">
    <source>
        <dbReference type="EMBL" id="MET3774248.1"/>
    </source>
</evidence>
<protein>
    <submittedName>
        <fullName evidence="1">AcrR family transcriptional regulator</fullName>
    </submittedName>
</protein>
<dbReference type="Proteomes" id="UP001549207">
    <property type="component" value="Unassembled WGS sequence"/>
</dbReference>
<evidence type="ECO:0000313" key="2">
    <source>
        <dbReference type="Proteomes" id="UP001549207"/>
    </source>
</evidence>
<name>A0ACC6TKL3_9MICC</name>
<keyword evidence="2" id="KW-1185">Reference proteome</keyword>
<gene>
    <name evidence="1" type="ORF">ABIC98_003921</name>
</gene>
<proteinExistence type="predicted"/>
<comment type="caution">
    <text evidence="1">The sequence shown here is derived from an EMBL/GenBank/DDBJ whole genome shotgun (WGS) entry which is preliminary data.</text>
</comment>